<comment type="caution">
    <text evidence="3">The sequence shown here is derived from an EMBL/GenBank/DDBJ whole genome shotgun (WGS) entry which is preliminary data.</text>
</comment>
<evidence type="ECO:0000313" key="4">
    <source>
        <dbReference type="Proteomes" id="UP001341840"/>
    </source>
</evidence>
<evidence type="ECO:0000256" key="2">
    <source>
        <dbReference type="SAM" id="MobiDB-lite"/>
    </source>
</evidence>
<feature type="compositionally biased region" description="Polar residues" evidence="2">
    <location>
        <begin position="133"/>
        <end position="150"/>
    </location>
</feature>
<feature type="compositionally biased region" description="Polar residues" evidence="2">
    <location>
        <begin position="192"/>
        <end position="207"/>
    </location>
</feature>
<feature type="coiled-coil region" evidence="1">
    <location>
        <begin position="348"/>
        <end position="389"/>
    </location>
</feature>
<dbReference type="EMBL" id="JASCZI010152853">
    <property type="protein sequence ID" value="MED6176756.1"/>
    <property type="molecule type" value="Genomic_DNA"/>
</dbReference>
<feature type="region of interest" description="Disordered" evidence="2">
    <location>
        <begin position="96"/>
        <end position="215"/>
    </location>
</feature>
<proteinExistence type="predicted"/>
<name>A0ABU6VWD8_9FABA</name>
<protein>
    <submittedName>
        <fullName evidence="3">Uncharacterized protein</fullName>
    </submittedName>
</protein>
<dbReference type="Proteomes" id="UP001341840">
    <property type="component" value="Unassembled WGS sequence"/>
</dbReference>
<keyword evidence="4" id="KW-1185">Reference proteome</keyword>
<evidence type="ECO:0000256" key="1">
    <source>
        <dbReference type="SAM" id="Coils"/>
    </source>
</evidence>
<sequence length="460" mass="51906">MKKSYISLATLIHESKTRFCLGKLLLGNLYDELGLLVEQLQEGTTTLKVGGPLWLAQLWMNVVFKNFMVIRKEQVPIKLPMEGFQLAHLEQNFLEKATQKRKTDPSKQTSKRARRSSKASFAASNPQEDLPQKSVSSFTRLLTIKDSQQDSGVSPKEVSSKSKENSPLKKNSASIQIAGQVHQSMNEKTHSPSEIQAETPISSSKGYSPSPEYVRNLSPKSKIDALIDQDATCTLTNAQVQNVDIPGAQINDTLQVHNTSNPLNLTSKKLVSQIPITIEDDSDLEDLVKVIFETKGRSEQGVSLSEAKSVHNLIRTRDMLNNIKNETANVKENNDNFTTAEETMKEKCSRYEKHIEEASLTLESYSKNREDLERELAAIQAKIKDIDDKVAKIRGPFEKTRLKKKEIDANLARIVASKSENLKTLKGLKNEELEEMKLMAEFDKDRLELKTFLERFLKEK</sequence>
<organism evidence="3 4">
    <name type="scientific">Stylosanthes scabra</name>
    <dbReference type="NCBI Taxonomy" id="79078"/>
    <lineage>
        <taxon>Eukaryota</taxon>
        <taxon>Viridiplantae</taxon>
        <taxon>Streptophyta</taxon>
        <taxon>Embryophyta</taxon>
        <taxon>Tracheophyta</taxon>
        <taxon>Spermatophyta</taxon>
        <taxon>Magnoliopsida</taxon>
        <taxon>eudicotyledons</taxon>
        <taxon>Gunneridae</taxon>
        <taxon>Pentapetalae</taxon>
        <taxon>rosids</taxon>
        <taxon>fabids</taxon>
        <taxon>Fabales</taxon>
        <taxon>Fabaceae</taxon>
        <taxon>Papilionoideae</taxon>
        <taxon>50 kb inversion clade</taxon>
        <taxon>dalbergioids sensu lato</taxon>
        <taxon>Dalbergieae</taxon>
        <taxon>Pterocarpus clade</taxon>
        <taxon>Stylosanthes</taxon>
    </lineage>
</organism>
<reference evidence="3 4" key="1">
    <citation type="journal article" date="2023" name="Plants (Basel)">
        <title>Bridging the Gap: Combining Genomics and Transcriptomics Approaches to Understand Stylosanthes scabra, an Orphan Legume from the Brazilian Caatinga.</title>
        <authorList>
            <person name="Ferreira-Neto J.R.C."/>
            <person name="da Silva M.D."/>
            <person name="Binneck E."/>
            <person name="de Melo N.F."/>
            <person name="da Silva R.H."/>
            <person name="de Melo A.L.T.M."/>
            <person name="Pandolfi V."/>
            <person name="Bustamante F.O."/>
            <person name="Brasileiro-Vidal A.C."/>
            <person name="Benko-Iseppon A.M."/>
        </authorList>
    </citation>
    <scope>NUCLEOTIDE SEQUENCE [LARGE SCALE GENOMIC DNA]</scope>
    <source>
        <tissue evidence="3">Leaves</tissue>
    </source>
</reference>
<keyword evidence="1" id="KW-0175">Coiled coil</keyword>
<evidence type="ECO:0000313" key="3">
    <source>
        <dbReference type="EMBL" id="MED6176756.1"/>
    </source>
</evidence>
<feature type="compositionally biased region" description="Basic and acidic residues" evidence="2">
    <location>
        <begin position="158"/>
        <end position="167"/>
    </location>
</feature>
<feature type="compositionally biased region" description="Polar residues" evidence="2">
    <location>
        <begin position="168"/>
        <end position="184"/>
    </location>
</feature>
<accession>A0ABU6VWD8</accession>
<gene>
    <name evidence="3" type="ORF">PIB30_091345</name>
</gene>